<dbReference type="RefSeq" id="WP_080522207.1">
    <property type="nucleotide sequence ID" value="NZ_LPUF01000001.1"/>
</dbReference>
<comment type="caution">
    <text evidence="1">The sequence shown here is derived from an EMBL/GenBank/DDBJ whole genome shotgun (WGS) entry which is preliminary data.</text>
</comment>
<proteinExistence type="predicted"/>
<accession>A0A1V8M7U7</accession>
<reference evidence="1 2" key="1">
    <citation type="submission" date="2015-12" db="EMBL/GenBank/DDBJ databases">
        <authorList>
            <person name="Shamseldin A."/>
            <person name="Moawad H."/>
            <person name="Abd El-Rahim W.M."/>
            <person name="Sadowsky M.J."/>
        </authorList>
    </citation>
    <scope>NUCLEOTIDE SEQUENCE [LARGE SCALE GENOMIC DNA]</scope>
    <source>
        <strain evidence="1 2">WF1</strain>
    </source>
</reference>
<dbReference type="EMBL" id="LPUF01000001">
    <property type="protein sequence ID" value="OQK17598.1"/>
    <property type="molecule type" value="Genomic_DNA"/>
</dbReference>
<organism evidence="1 2">
    <name type="scientific">Methyloprofundus sedimenti</name>
    <dbReference type="NCBI Taxonomy" id="1420851"/>
    <lineage>
        <taxon>Bacteria</taxon>
        <taxon>Pseudomonadati</taxon>
        <taxon>Pseudomonadota</taxon>
        <taxon>Gammaproteobacteria</taxon>
        <taxon>Methylococcales</taxon>
        <taxon>Methylococcaceae</taxon>
        <taxon>Methyloprofundus</taxon>
    </lineage>
</organism>
<name>A0A1V8M7U7_9GAMM</name>
<evidence type="ECO:0000313" key="1">
    <source>
        <dbReference type="EMBL" id="OQK17598.1"/>
    </source>
</evidence>
<protein>
    <recommendedName>
        <fullName evidence="3">Polymerase nucleotidyl transferase domain-containing protein</fullName>
    </recommendedName>
</protein>
<dbReference type="AlphaFoldDB" id="A0A1V8M7U7"/>
<dbReference type="STRING" id="1420851.AU255_06940"/>
<dbReference type="OrthoDB" id="253869at2"/>
<dbReference type="Proteomes" id="UP000191980">
    <property type="component" value="Unassembled WGS sequence"/>
</dbReference>
<keyword evidence="2" id="KW-1185">Reference proteome</keyword>
<sequence>MTQYQAKDFIQTKEGLVFAVVEQGLEEGKVLCFLRYKQQGESWQKLATQQANQLLKTQYPQYLFYSEVKSAHLHAISVSSISIHYQPRQRLQSILAKQNPDAIEQDLISLCQLLIEQGMQLHDLGITGSLLIGAQQTNSDIDLVVYGRTPFHIHRRLIRQLIAKNKLQQLDEMAWQESYLRRQCDLTYSEYVWHEQRKYNKALIKQRKFDLNLIEPVVEQANISYLKQGAIVIQATVIDAHKAFDYPAKFMLDHPSITEIVCYTATYTGQAEQGERIEVSGQLEIASTGQVRILVGSTREAQGEYIKVISRV</sequence>
<evidence type="ECO:0000313" key="2">
    <source>
        <dbReference type="Proteomes" id="UP000191980"/>
    </source>
</evidence>
<evidence type="ECO:0008006" key="3">
    <source>
        <dbReference type="Google" id="ProtNLM"/>
    </source>
</evidence>
<gene>
    <name evidence="1" type="ORF">AU255_06940</name>
</gene>